<proteinExistence type="predicted"/>
<name>A0A7M5X7B2_9CNID</name>
<feature type="transmembrane region" description="Helical" evidence="1">
    <location>
        <begin position="22"/>
        <end position="46"/>
    </location>
</feature>
<evidence type="ECO:0000313" key="3">
    <source>
        <dbReference type="Proteomes" id="UP000594262"/>
    </source>
</evidence>
<keyword evidence="3" id="KW-1185">Reference proteome</keyword>
<organism evidence="2 3">
    <name type="scientific">Clytia hemisphaerica</name>
    <dbReference type="NCBI Taxonomy" id="252671"/>
    <lineage>
        <taxon>Eukaryota</taxon>
        <taxon>Metazoa</taxon>
        <taxon>Cnidaria</taxon>
        <taxon>Hydrozoa</taxon>
        <taxon>Hydroidolina</taxon>
        <taxon>Leptothecata</taxon>
        <taxon>Obeliida</taxon>
        <taxon>Clytiidae</taxon>
        <taxon>Clytia</taxon>
    </lineage>
</organism>
<evidence type="ECO:0000313" key="2">
    <source>
        <dbReference type="EnsemblMetazoa" id="CLYHEMP018968.1"/>
    </source>
</evidence>
<dbReference type="EnsemblMetazoa" id="CLYHEMT018968.1">
    <property type="protein sequence ID" value="CLYHEMP018968.1"/>
    <property type="gene ID" value="CLYHEMG018968"/>
</dbReference>
<dbReference type="AlphaFoldDB" id="A0A7M5X7B2"/>
<keyword evidence="1" id="KW-1133">Transmembrane helix</keyword>
<keyword evidence="1" id="KW-0472">Membrane</keyword>
<sequence>NGLLIVMAHGWRSEDEGDAPPMFTIAIVCIMVLIAIFFFVLFCYVYKKHSVARQQITNQIQQGVQPHFQQGNTMMNPAFHQYNTDGFAPPLTTLPNNNVMFAPPPGPPPGPPPSYNQNFMPQSAGQPTGLFQMNTKWI</sequence>
<accession>A0A7M5X7B2</accession>
<evidence type="ECO:0000256" key="1">
    <source>
        <dbReference type="SAM" id="Phobius"/>
    </source>
</evidence>
<keyword evidence="1" id="KW-0812">Transmembrane</keyword>
<protein>
    <submittedName>
        <fullName evidence="2">Uncharacterized protein</fullName>
    </submittedName>
</protein>
<reference evidence="2" key="1">
    <citation type="submission" date="2021-01" db="UniProtKB">
        <authorList>
            <consortium name="EnsemblMetazoa"/>
        </authorList>
    </citation>
    <scope>IDENTIFICATION</scope>
</reference>
<dbReference type="Proteomes" id="UP000594262">
    <property type="component" value="Unplaced"/>
</dbReference>